<dbReference type="InterPro" id="IPR046960">
    <property type="entry name" value="PPR_At4g14850-like_plant"/>
</dbReference>
<dbReference type="EMBL" id="JAINDJ010000005">
    <property type="protein sequence ID" value="KAG9447307.1"/>
    <property type="molecule type" value="Genomic_DNA"/>
</dbReference>
<dbReference type="FunFam" id="1.25.40.10:FF:000184">
    <property type="entry name" value="Pentatricopeptide repeat-containing protein, chloroplastic"/>
    <property type="match status" value="1"/>
</dbReference>
<dbReference type="FunFam" id="1.25.40.10:FF:000348">
    <property type="entry name" value="Pentatricopeptide repeat-containing protein chloroplastic"/>
    <property type="match status" value="1"/>
</dbReference>
<dbReference type="Pfam" id="PF13041">
    <property type="entry name" value="PPR_2"/>
    <property type="match status" value="1"/>
</dbReference>
<comment type="caution">
    <text evidence="3">The sequence shown here is derived from an EMBL/GenBank/DDBJ whole genome shotgun (WGS) entry which is preliminary data.</text>
</comment>
<feature type="repeat" description="PPR" evidence="2">
    <location>
        <begin position="223"/>
        <end position="257"/>
    </location>
</feature>
<reference evidence="3 4" key="1">
    <citation type="submission" date="2021-07" db="EMBL/GenBank/DDBJ databases">
        <title>The Aristolochia fimbriata genome: insights into angiosperm evolution, floral development and chemical biosynthesis.</title>
        <authorList>
            <person name="Jiao Y."/>
        </authorList>
    </citation>
    <scope>NUCLEOTIDE SEQUENCE [LARGE SCALE GENOMIC DNA]</scope>
    <source>
        <strain evidence="3">IBCAS-2021</strain>
        <tissue evidence="3">Leaf</tissue>
    </source>
</reference>
<accession>A0AAV7EEP5</accession>
<dbReference type="PANTHER" id="PTHR47926:SF436">
    <property type="entry name" value="PENTATRICOPEPTIDE REPEAT-CONTAINING PROTEIN ELI1, CHLOROPLASTIC-LIKE ISOFORM X2"/>
    <property type="match status" value="1"/>
</dbReference>
<name>A0AAV7EEP5_ARIFI</name>
<sequence length="522" mass="58001">MKIQTVLEILSLPRHGRSIGNFSGDGTLLLLGHCKTLQQLQAIHAQAITNGLVSLYPSLILNKILFTLTLLNPFASTHYATGVFNQIPNPSTFSYNNIVRAYTLLSSPLFALRMFARMRHLGVPPDSHTYPFALKACVRLRAHLIARVLHLQALKFGFGDDIFVRNSLIHVYSDGGSMAQACLLFYENTVRDVVTYNVLIDGFVKAGDTVQARRVLHEMPVRDCVSWSTVLAGYARMNQCNEAIQVFDEMIASGVPPDNVALVSVLSACAKLGEVQRGEDIHNYIKSEGIQLNVFLSTALVDMYAKCGFVNVALDVFESSFRKNLSTWNAIIMGLAVHGHGELSLEYFWKMRRAGIRPDAITFLGVLVGCSHGGLVEEAQRLFNSMEDAYGVHRDLRHYGCMADLLSRAGLIDEVTKMIEKMPMQADVYVWGGLLGGCRIHGRVDVAEVAARHLMELDPEDGGVYSIMINMYATANRWEDVVRMRRLMSERKVERNTGCSSIPSGCMSHELFSDKESINFGP</sequence>
<keyword evidence="1" id="KW-0677">Repeat</keyword>
<evidence type="ECO:0000313" key="4">
    <source>
        <dbReference type="Proteomes" id="UP000825729"/>
    </source>
</evidence>
<evidence type="ECO:0000313" key="3">
    <source>
        <dbReference type="EMBL" id="KAG9447307.1"/>
    </source>
</evidence>
<dbReference type="PANTHER" id="PTHR47926">
    <property type="entry name" value="PENTATRICOPEPTIDE REPEAT-CONTAINING PROTEIN"/>
    <property type="match status" value="1"/>
</dbReference>
<dbReference type="NCBIfam" id="TIGR00756">
    <property type="entry name" value="PPR"/>
    <property type="match status" value="4"/>
</dbReference>
<dbReference type="PROSITE" id="PS51375">
    <property type="entry name" value="PPR"/>
    <property type="match status" value="5"/>
</dbReference>
<dbReference type="AlphaFoldDB" id="A0AAV7EEP5"/>
<dbReference type="InterPro" id="IPR046848">
    <property type="entry name" value="E_motif"/>
</dbReference>
<dbReference type="InterPro" id="IPR011990">
    <property type="entry name" value="TPR-like_helical_dom_sf"/>
</dbReference>
<feature type="repeat" description="PPR" evidence="2">
    <location>
        <begin position="91"/>
        <end position="125"/>
    </location>
</feature>
<dbReference type="Pfam" id="PF12854">
    <property type="entry name" value="PPR_1"/>
    <property type="match status" value="1"/>
</dbReference>
<dbReference type="Proteomes" id="UP000825729">
    <property type="component" value="Unassembled WGS sequence"/>
</dbReference>
<dbReference type="GO" id="GO:0003723">
    <property type="term" value="F:RNA binding"/>
    <property type="evidence" value="ECO:0007669"/>
    <property type="project" value="InterPro"/>
</dbReference>
<protein>
    <recommendedName>
        <fullName evidence="5">Pentatricopeptide repeat-containing protein</fullName>
    </recommendedName>
</protein>
<evidence type="ECO:0000256" key="1">
    <source>
        <dbReference type="ARBA" id="ARBA00022737"/>
    </source>
</evidence>
<organism evidence="3 4">
    <name type="scientific">Aristolochia fimbriata</name>
    <name type="common">White veined hardy Dutchman's pipe vine</name>
    <dbReference type="NCBI Taxonomy" id="158543"/>
    <lineage>
        <taxon>Eukaryota</taxon>
        <taxon>Viridiplantae</taxon>
        <taxon>Streptophyta</taxon>
        <taxon>Embryophyta</taxon>
        <taxon>Tracheophyta</taxon>
        <taxon>Spermatophyta</taxon>
        <taxon>Magnoliopsida</taxon>
        <taxon>Magnoliidae</taxon>
        <taxon>Piperales</taxon>
        <taxon>Aristolochiaceae</taxon>
        <taxon>Aristolochia</taxon>
    </lineage>
</organism>
<proteinExistence type="predicted"/>
<dbReference type="GO" id="GO:0009451">
    <property type="term" value="P:RNA modification"/>
    <property type="evidence" value="ECO:0007669"/>
    <property type="project" value="InterPro"/>
</dbReference>
<feature type="repeat" description="PPR" evidence="2">
    <location>
        <begin position="461"/>
        <end position="495"/>
    </location>
</feature>
<gene>
    <name evidence="3" type="ORF">H6P81_013435</name>
</gene>
<feature type="repeat" description="PPR" evidence="2">
    <location>
        <begin position="324"/>
        <end position="358"/>
    </location>
</feature>
<dbReference type="Pfam" id="PF01535">
    <property type="entry name" value="PPR"/>
    <property type="match status" value="5"/>
</dbReference>
<evidence type="ECO:0000256" key="2">
    <source>
        <dbReference type="PROSITE-ProRule" id="PRU00708"/>
    </source>
</evidence>
<dbReference type="InterPro" id="IPR002885">
    <property type="entry name" value="PPR_rpt"/>
</dbReference>
<keyword evidence="4" id="KW-1185">Reference proteome</keyword>
<dbReference type="Pfam" id="PF20431">
    <property type="entry name" value="E_motif"/>
    <property type="match status" value="1"/>
</dbReference>
<feature type="repeat" description="PPR" evidence="2">
    <location>
        <begin position="192"/>
        <end position="222"/>
    </location>
</feature>
<dbReference type="Gene3D" id="1.25.40.10">
    <property type="entry name" value="Tetratricopeptide repeat domain"/>
    <property type="match status" value="3"/>
</dbReference>
<evidence type="ECO:0008006" key="5">
    <source>
        <dbReference type="Google" id="ProtNLM"/>
    </source>
</evidence>